<dbReference type="Pfam" id="PF20058">
    <property type="entry name" value="DUF6457"/>
    <property type="match status" value="1"/>
</dbReference>
<dbReference type="Proteomes" id="UP000250006">
    <property type="component" value="Unassembled WGS sequence"/>
</dbReference>
<name>A0ABY1VP94_9ACTO</name>
<feature type="domain" description="DUF6457" evidence="1">
    <location>
        <begin position="11"/>
        <end position="89"/>
    </location>
</feature>
<dbReference type="EMBL" id="UAPQ01000007">
    <property type="protein sequence ID" value="SPT53507.1"/>
    <property type="molecule type" value="Genomic_DNA"/>
</dbReference>
<reference evidence="2 3" key="1">
    <citation type="submission" date="2018-06" db="EMBL/GenBank/DDBJ databases">
        <authorList>
            <consortium name="Pathogen Informatics"/>
            <person name="Doyle S."/>
        </authorList>
    </citation>
    <scope>NUCLEOTIDE SEQUENCE [LARGE SCALE GENOMIC DNA]</scope>
    <source>
        <strain evidence="2 3">NCTC11535</strain>
    </source>
</reference>
<comment type="caution">
    <text evidence="2">The sequence shown here is derived from an EMBL/GenBank/DDBJ whole genome shotgun (WGS) entry which is preliminary data.</text>
</comment>
<organism evidence="2 3">
    <name type="scientific">Actinomyces bovis</name>
    <dbReference type="NCBI Taxonomy" id="1658"/>
    <lineage>
        <taxon>Bacteria</taxon>
        <taxon>Bacillati</taxon>
        <taxon>Actinomycetota</taxon>
        <taxon>Actinomycetes</taxon>
        <taxon>Actinomycetales</taxon>
        <taxon>Actinomycetaceae</taxon>
        <taxon>Actinomyces</taxon>
    </lineage>
</organism>
<sequence length="90" mass="9802">MGRTEADETAKMEQMRHWLDALCTELQLDPTVVQDPETPLLKLISTVAHGPSRPGAPMTAFVVGYVAASTGRPTAEVIAQVQRLAEGWEQ</sequence>
<proteinExistence type="predicted"/>
<evidence type="ECO:0000313" key="3">
    <source>
        <dbReference type="Proteomes" id="UP000250006"/>
    </source>
</evidence>
<evidence type="ECO:0000313" key="2">
    <source>
        <dbReference type="EMBL" id="SPT53507.1"/>
    </source>
</evidence>
<keyword evidence="3" id="KW-1185">Reference proteome</keyword>
<accession>A0ABY1VP94</accession>
<dbReference type="InterPro" id="IPR045598">
    <property type="entry name" value="DUF6457"/>
</dbReference>
<dbReference type="RefSeq" id="WP_111836470.1">
    <property type="nucleotide sequence ID" value="NZ_UAPQ01000007.1"/>
</dbReference>
<protein>
    <recommendedName>
        <fullName evidence="1">DUF6457 domain-containing protein</fullName>
    </recommendedName>
</protein>
<gene>
    <name evidence="2" type="ORF">NCTC11535_01171</name>
</gene>
<evidence type="ECO:0000259" key="1">
    <source>
        <dbReference type="Pfam" id="PF20058"/>
    </source>
</evidence>